<sequence>MVPIFYASYYLPAQFLKKEDYSSSRGRPSSRPSLSFADYGPNIVRQGASLCKEKNGLCCQPSHGNFSCSF</sequence>
<evidence type="ECO:0000313" key="2">
    <source>
        <dbReference type="Proteomes" id="UP001141253"/>
    </source>
</evidence>
<dbReference type="Proteomes" id="UP001141253">
    <property type="component" value="Chromosome 8"/>
</dbReference>
<organism evidence="1 2">
    <name type="scientific">Salix suchowensis</name>
    <dbReference type="NCBI Taxonomy" id="1278906"/>
    <lineage>
        <taxon>Eukaryota</taxon>
        <taxon>Viridiplantae</taxon>
        <taxon>Streptophyta</taxon>
        <taxon>Embryophyta</taxon>
        <taxon>Tracheophyta</taxon>
        <taxon>Spermatophyta</taxon>
        <taxon>Magnoliopsida</taxon>
        <taxon>eudicotyledons</taxon>
        <taxon>Gunneridae</taxon>
        <taxon>Pentapetalae</taxon>
        <taxon>rosids</taxon>
        <taxon>fabids</taxon>
        <taxon>Malpighiales</taxon>
        <taxon>Salicaceae</taxon>
        <taxon>Saliceae</taxon>
        <taxon>Salix</taxon>
    </lineage>
</organism>
<name>A0ABQ9A182_9ROSI</name>
<comment type="caution">
    <text evidence="1">The sequence shown here is derived from an EMBL/GenBank/DDBJ whole genome shotgun (WGS) entry which is preliminary data.</text>
</comment>
<reference evidence="1" key="1">
    <citation type="submission" date="2022-10" db="EMBL/GenBank/DDBJ databases">
        <authorList>
            <person name="Hyden B.L."/>
            <person name="Feng K."/>
            <person name="Yates T."/>
            <person name="Jawdy S."/>
            <person name="Smart L.B."/>
            <person name="Muchero W."/>
        </authorList>
    </citation>
    <scope>NUCLEOTIDE SEQUENCE</scope>
    <source>
        <tissue evidence="1">Shoot tip</tissue>
    </source>
</reference>
<protein>
    <submittedName>
        <fullName evidence="1">Uncharacterized protein</fullName>
    </submittedName>
</protein>
<evidence type="ECO:0000313" key="1">
    <source>
        <dbReference type="EMBL" id="KAJ6321637.1"/>
    </source>
</evidence>
<gene>
    <name evidence="1" type="ORF">OIU77_011667</name>
</gene>
<keyword evidence="2" id="KW-1185">Reference proteome</keyword>
<accession>A0ABQ9A182</accession>
<proteinExistence type="predicted"/>
<reference evidence="1" key="2">
    <citation type="journal article" date="2023" name="Int. J. Mol. Sci.">
        <title>De Novo Assembly and Annotation of 11 Diverse Shrub Willow (Salix) Genomes Reveals Novel Gene Organization in Sex-Linked Regions.</title>
        <authorList>
            <person name="Hyden B."/>
            <person name="Feng K."/>
            <person name="Yates T.B."/>
            <person name="Jawdy S."/>
            <person name="Cereghino C."/>
            <person name="Smart L.B."/>
            <person name="Muchero W."/>
        </authorList>
    </citation>
    <scope>NUCLEOTIDE SEQUENCE</scope>
    <source>
        <tissue evidence="1">Shoot tip</tissue>
    </source>
</reference>
<dbReference type="EMBL" id="JAPFFI010000023">
    <property type="protein sequence ID" value="KAJ6321637.1"/>
    <property type="molecule type" value="Genomic_DNA"/>
</dbReference>